<dbReference type="CDD" id="cd02393">
    <property type="entry name" value="KH-I_PNPase"/>
    <property type="match status" value="1"/>
</dbReference>
<gene>
    <name evidence="7 10" type="primary">pnp</name>
    <name evidence="10" type="ORF">SIL82_17630</name>
</gene>
<dbReference type="Gene3D" id="3.30.1370.10">
    <property type="entry name" value="K Homology domain, type 1"/>
    <property type="match status" value="1"/>
</dbReference>
<dbReference type="InterPro" id="IPR036456">
    <property type="entry name" value="PNPase_PH_RNA-bd_sf"/>
</dbReference>
<keyword evidence="6 7" id="KW-0694">RNA-binding</keyword>
<evidence type="ECO:0000256" key="3">
    <source>
        <dbReference type="ARBA" id="ARBA00022679"/>
    </source>
</evidence>
<dbReference type="SUPFAM" id="SSF50249">
    <property type="entry name" value="Nucleic acid-binding proteins"/>
    <property type="match status" value="1"/>
</dbReference>
<comment type="catalytic activity">
    <reaction evidence="7">
        <text>RNA(n+1) + phosphate = RNA(n) + a ribonucleoside 5'-diphosphate</text>
        <dbReference type="Rhea" id="RHEA:22096"/>
        <dbReference type="Rhea" id="RHEA-COMP:14527"/>
        <dbReference type="Rhea" id="RHEA-COMP:17342"/>
        <dbReference type="ChEBI" id="CHEBI:43474"/>
        <dbReference type="ChEBI" id="CHEBI:57930"/>
        <dbReference type="ChEBI" id="CHEBI:140395"/>
        <dbReference type="EC" id="2.7.7.8"/>
    </reaction>
</comment>
<keyword evidence="4 7" id="KW-0548">Nucleotidyltransferase</keyword>
<dbReference type="SUPFAM" id="SSF46915">
    <property type="entry name" value="Polynucleotide phosphorylase/guanosine pentaphosphate synthase (PNPase/GPSI), domain 3"/>
    <property type="match status" value="1"/>
</dbReference>
<dbReference type="Pfam" id="PF01138">
    <property type="entry name" value="RNase_PH"/>
    <property type="match status" value="2"/>
</dbReference>
<dbReference type="InterPro" id="IPR003029">
    <property type="entry name" value="S1_domain"/>
</dbReference>
<dbReference type="InterPro" id="IPR012162">
    <property type="entry name" value="PNPase"/>
</dbReference>
<dbReference type="Pfam" id="PF03726">
    <property type="entry name" value="PNPase"/>
    <property type="match status" value="1"/>
</dbReference>
<dbReference type="CDD" id="cd11364">
    <property type="entry name" value="RNase_PH_PNPase_2"/>
    <property type="match status" value="1"/>
</dbReference>
<evidence type="ECO:0000259" key="9">
    <source>
        <dbReference type="PROSITE" id="PS50126"/>
    </source>
</evidence>
<keyword evidence="2 7" id="KW-0963">Cytoplasm</keyword>
<dbReference type="PANTHER" id="PTHR11252:SF0">
    <property type="entry name" value="POLYRIBONUCLEOTIDE NUCLEOTIDYLTRANSFERASE 1, MITOCHONDRIAL"/>
    <property type="match status" value="1"/>
</dbReference>
<evidence type="ECO:0000256" key="8">
    <source>
        <dbReference type="SAM" id="MobiDB-lite"/>
    </source>
</evidence>
<dbReference type="SUPFAM" id="SSF54211">
    <property type="entry name" value="Ribosomal protein S5 domain 2-like"/>
    <property type="match status" value="2"/>
</dbReference>
<feature type="compositionally biased region" description="Basic and acidic residues" evidence="8">
    <location>
        <begin position="700"/>
        <end position="772"/>
    </location>
</feature>
<feature type="domain" description="S1 motif" evidence="9">
    <location>
        <begin position="621"/>
        <end position="689"/>
    </location>
</feature>
<feature type="region of interest" description="Disordered" evidence="8">
    <location>
        <begin position="694"/>
        <end position="791"/>
    </location>
</feature>
<keyword evidence="5 7" id="KW-0460">Magnesium</keyword>
<dbReference type="EMBL" id="JAWXXV010000001">
    <property type="protein sequence ID" value="MDX5986082.1"/>
    <property type="molecule type" value="Genomic_DNA"/>
</dbReference>
<dbReference type="Pfam" id="PF00013">
    <property type="entry name" value="KH_1"/>
    <property type="match status" value="1"/>
</dbReference>
<keyword evidence="7" id="KW-0479">Metal-binding</keyword>
<dbReference type="CDD" id="cd11363">
    <property type="entry name" value="RNase_PH_PNPase_1"/>
    <property type="match status" value="1"/>
</dbReference>
<evidence type="ECO:0000256" key="4">
    <source>
        <dbReference type="ARBA" id="ARBA00022695"/>
    </source>
</evidence>
<accession>A0ABU4PS98</accession>
<dbReference type="EC" id="2.7.7.8" evidence="7"/>
<comment type="function">
    <text evidence="7">Involved in mRNA degradation. Catalyzes the phosphorolysis of single-stranded polyribonucleotides processively in the 3'- to 5'-direction.</text>
</comment>
<evidence type="ECO:0000256" key="1">
    <source>
        <dbReference type="ARBA" id="ARBA00007404"/>
    </source>
</evidence>
<evidence type="ECO:0000256" key="5">
    <source>
        <dbReference type="ARBA" id="ARBA00022842"/>
    </source>
</evidence>
<evidence type="ECO:0000256" key="6">
    <source>
        <dbReference type="ARBA" id="ARBA00022884"/>
    </source>
</evidence>
<dbReference type="RefSeq" id="WP_010406797.1">
    <property type="nucleotide sequence ID" value="NZ_JAWXXV010000001.1"/>
</dbReference>
<dbReference type="Proteomes" id="UP001279660">
    <property type="component" value="Unassembled WGS sequence"/>
</dbReference>
<evidence type="ECO:0000256" key="2">
    <source>
        <dbReference type="ARBA" id="ARBA00022490"/>
    </source>
</evidence>
<feature type="binding site" evidence="7">
    <location>
        <position position="485"/>
    </location>
    <ligand>
        <name>Mg(2+)</name>
        <dbReference type="ChEBI" id="CHEBI:18420"/>
    </ligand>
</feature>
<proteinExistence type="inferred from homology"/>
<evidence type="ECO:0000313" key="10">
    <source>
        <dbReference type="EMBL" id="MDX5986082.1"/>
    </source>
</evidence>
<dbReference type="Gene3D" id="2.40.50.140">
    <property type="entry name" value="Nucleic acid-binding proteins"/>
    <property type="match status" value="1"/>
</dbReference>
<evidence type="ECO:0000313" key="11">
    <source>
        <dbReference type="Proteomes" id="UP001279660"/>
    </source>
</evidence>
<comment type="similarity">
    <text evidence="1 7">Belongs to the polyribonucleotide nucleotidyltransferase family.</text>
</comment>
<sequence length="791" mass="85017">MFDTKTVTTQWGGKTLTLETGRVARQANGAVMATLGETVVLCAVTAAKSVKEGQDFFPLTVHYQEKYSAAGRIPGGFFKRERGATEKETLVSRLIDRPIRPLFPEGFYNEINVICQVLSYDGENEPDVLAMVAASAALTISGVPFMGPIGAARVGYVDGEYVLNPTLDQVKEGDLDLVVAATGEAVMMVESEAKELSEEVMLGAVQFAHKACREAVNLIIDLAEQAAKDPWEMAAQADLSAAKDKLKKLIGKDIAAAYKVTDKSERSNLLNAARAKAKEAFADAAPQDQMAAQKLVKKLEAEIVRGAILKDGQRIDGRTTTQIRPIEAIVHFLPRAHGSALFTRGETQSICTTTLGTKDAEQMIDGLTGLSYENFMLHYNFPPYSVGEVGRFGAPGRREVGHGKLAWRALHPVLPSKDEFPYTIRVLSDITESNGSSSMATVCGGSLSMMDAGVPLKRPVSGIAMGLILEGKKFAVLSDILGDEDHLGDMDFKVAGTEAGITTMQMDIKIAGITEEIMRKALEQAKEGRAHILGEMNKALSSTRTELSAHAPRIETLQIDKSKIREVIGTGGKVIREIVAQTGAKVDIDDEGLIKISSSDTAQIEAAIKWIKGIVEEAEVGKVYDGKVVNLVDFGAFVNFMGGKDGLVHVSEIKNERVEKVADVLKEGQDVKVKVLEIDPRGKVRLSMRVVDQETGAEIEDTRPAREPREGGDRGPRGPRRDGDGGRGPRGDGGGRGEGRGDRGPRRDGDGGRGPRRDGGGERAPRAERSGGNDDGPAPEFAPAFLTGDRD</sequence>
<feature type="binding site" evidence="7">
    <location>
        <position position="491"/>
    </location>
    <ligand>
        <name>Mg(2+)</name>
        <dbReference type="ChEBI" id="CHEBI:18420"/>
    </ligand>
</feature>
<keyword evidence="3 7" id="KW-0808">Transferase</keyword>
<dbReference type="GO" id="GO:0004654">
    <property type="term" value="F:polyribonucleotide nucleotidyltransferase activity"/>
    <property type="evidence" value="ECO:0007669"/>
    <property type="project" value="UniProtKB-EC"/>
</dbReference>
<protein>
    <recommendedName>
        <fullName evidence="7">Polyribonucleotide nucleotidyltransferase</fullName>
        <ecNumber evidence="7">2.7.7.8</ecNumber>
    </recommendedName>
    <alternativeName>
        <fullName evidence="7">Polynucleotide phosphorylase</fullName>
        <shortName evidence="7">PNPase</shortName>
    </alternativeName>
</protein>
<dbReference type="InterPro" id="IPR004088">
    <property type="entry name" value="KH_dom_type_1"/>
</dbReference>
<dbReference type="InterPro" id="IPR015847">
    <property type="entry name" value="ExoRNase_PH_dom2"/>
</dbReference>
<dbReference type="InterPro" id="IPR012340">
    <property type="entry name" value="NA-bd_OB-fold"/>
</dbReference>
<dbReference type="InterPro" id="IPR001247">
    <property type="entry name" value="ExoRNase_PH_dom1"/>
</dbReference>
<organism evidence="10 11">
    <name type="scientific">Sphingomonas echinoides</name>
    <dbReference type="NCBI Taxonomy" id="59803"/>
    <lineage>
        <taxon>Bacteria</taxon>
        <taxon>Pseudomonadati</taxon>
        <taxon>Pseudomonadota</taxon>
        <taxon>Alphaproteobacteria</taxon>
        <taxon>Sphingomonadales</taxon>
        <taxon>Sphingomonadaceae</taxon>
        <taxon>Sphingomonas</taxon>
    </lineage>
</organism>
<dbReference type="PANTHER" id="PTHR11252">
    <property type="entry name" value="POLYRIBONUCLEOTIDE NUCLEOTIDYLTRANSFERASE"/>
    <property type="match status" value="1"/>
</dbReference>
<evidence type="ECO:0000256" key="7">
    <source>
        <dbReference type="HAMAP-Rule" id="MF_01595"/>
    </source>
</evidence>
<dbReference type="InterPro" id="IPR015848">
    <property type="entry name" value="PNPase_PH_RNA-bd_bac/org-type"/>
</dbReference>
<dbReference type="CDD" id="cd04472">
    <property type="entry name" value="S1_PNPase"/>
    <property type="match status" value="1"/>
</dbReference>
<dbReference type="Gene3D" id="3.30.230.70">
    <property type="entry name" value="GHMP Kinase, N-terminal domain"/>
    <property type="match status" value="2"/>
</dbReference>
<dbReference type="InterPro" id="IPR036612">
    <property type="entry name" value="KH_dom_type_1_sf"/>
</dbReference>
<dbReference type="PROSITE" id="PS50126">
    <property type="entry name" value="S1"/>
    <property type="match status" value="1"/>
</dbReference>
<dbReference type="SUPFAM" id="SSF55666">
    <property type="entry name" value="Ribonuclease PH domain 2-like"/>
    <property type="match status" value="2"/>
</dbReference>
<comment type="subcellular location">
    <subcellularLocation>
        <location evidence="7">Cytoplasm</location>
    </subcellularLocation>
</comment>
<comment type="cofactor">
    <cofactor evidence="7">
        <name>Mg(2+)</name>
        <dbReference type="ChEBI" id="CHEBI:18420"/>
    </cofactor>
</comment>
<dbReference type="InterPro" id="IPR027408">
    <property type="entry name" value="PNPase/RNase_PH_dom_sf"/>
</dbReference>
<dbReference type="SMART" id="SM00316">
    <property type="entry name" value="S1"/>
    <property type="match status" value="1"/>
</dbReference>
<dbReference type="NCBIfam" id="NF008805">
    <property type="entry name" value="PRK11824.1"/>
    <property type="match status" value="1"/>
</dbReference>
<dbReference type="InterPro" id="IPR020568">
    <property type="entry name" value="Ribosomal_Su5_D2-typ_SF"/>
</dbReference>
<dbReference type="Pfam" id="PF03725">
    <property type="entry name" value="RNase_PH_C"/>
    <property type="match status" value="2"/>
</dbReference>
<dbReference type="Pfam" id="PF00575">
    <property type="entry name" value="S1"/>
    <property type="match status" value="1"/>
</dbReference>
<dbReference type="NCBIfam" id="TIGR03591">
    <property type="entry name" value="polynuc_phos"/>
    <property type="match status" value="1"/>
</dbReference>
<dbReference type="SMART" id="SM00322">
    <property type="entry name" value="KH"/>
    <property type="match status" value="1"/>
</dbReference>
<dbReference type="PROSITE" id="PS50084">
    <property type="entry name" value="KH_TYPE_1"/>
    <property type="match status" value="1"/>
</dbReference>
<keyword evidence="11" id="KW-1185">Reference proteome</keyword>
<dbReference type="InterPro" id="IPR004087">
    <property type="entry name" value="KH_dom"/>
</dbReference>
<dbReference type="PIRSF" id="PIRSF005499">
    <property type="entry name" value="PNPase"/>
    <property type="match status" value="1"/>
</dbReference>
<comment type="caution">
    <text evidence="10">The sequence shown here is derived from an EMBL/GenBank/DDBJ whole genome shotgun (WGS) entry which is preliminary data.</text>
</comment>
<dbReference type="InterPro" id="IPR036345">
    <property type="entry name" value="ExoRNase_PH_dom2_sf"/>
</dbReference>
<name>A0ABU4PS98_9SPHN</name>
<dbReference type="HAMAP" id="MF_01595">
    <property type="entry name" value="PNPase"/>
    <property type="match status" value="1"/>
</dbReference>
<reference evidence="10 11" key="1">
    <citation type="submission" date="2023-11" db="EMBL/GenBank/DDBJ databases">
        <title>MicrobeMod: A computational toolkit for identifying prokaryotic methylation and restriction-modification with nanopore sequencing.</title>
        <authorList>
            <person name="Crits-Christoph A."/>
            <person name="Kang S.C."/>
            <person name="Lee H."/>
            <person name="Ostrov N."/>
        </authorList>
    </citation>
    <scope>NUCLEOTIDE SEQUENCE [LARGE SCALE GENOMIC DNA]</scope>
    <source>
        <strain evidence="10 11">ATCC 14820</strain>
    </source>
</reference>
<dbReference type="SUPFAM" id="SSF54791">
    <property type="entry name" value="Eukaryotic type KH-domain (KH-domain type I)"/>
    <property type="match status" value="1"/>
</dbReference>